<evidence type="ECO:0000313" key="2">
    <source>
        <dbReference type="EMBL" id="KAI5345069.1"/>
    </source>
</evidence>
<dbReference type="InterPro" id="IPR018881">
    <property type="entry name" value="C2orf69_mit"/>
</dbReference>
<comment type="caution">
    <text evidence="2">The sequence shown here is derived from an EMBL/GenBank/DDBJ whole genome shotgun (WGS) entry which is preliminary data.</text>
</comment>
<gene>
    <name evidence="2" type="ORF">L3X38_012946</name>
</gene>
<dbReference type="Pfam" id="PF10561">
    <property type="entry name" value="C2orf69"/>
    <property type="match status" value="1"/>
</dbReference>
<dbReference type="AlphaFoldDB" id="A0AAD4ZGJ4"/>
<keyword evidence="3" id="KW-1185">Reference proteome</keyword>
<dbReference type="PANTHER" id="PTHR31296">
    <property type="entry name" value="UPF0565 PROTEIN C2ORF69"/>
    <property type="match status" value="1"/>
</dbReference>
<dbReference type="Proteomes" id="UP001054821">
    <property type="component" value="Chromosome 2"/>
</dbReference>
<proteinExistence type="predicted"/>
<dbReference type="EMBL" id="JAJFAZ020000002">
    <property type="protein sequence ID" value="KAI5345069.1"/>
    <property type="molecule type" value="Genomic_DNA"/>
</dbReference>
<sequence length="398" mass="43809">MPKSISSKEPKSGRKVGPSNLGWPKGKVGLSSSPRFGADVSATVLTCYNAAKKKTVHKDLYNFTSSASAKLIMDRWHGVLKVPLNPSASSCYRVAASLCLSRTSKTLTVPSANAIFFNGDRVSGTGNPVIERLSDIQNIAEILVSKIGDSTNAWVIDASVFNGPFAVYHDFVPSVNQWGEPKSYCPVGSPAFGSIISLLSSCLQQVKNDIARGKELLKPGISASHFDLPKTLFFGFSKGGTVLNQLVTELGFSDVKPSRDPPILEEKEIGVEDEIHIIPRTKQSLLNSIREIHYVDVGLNSPGAYITDHSMIEKIPKCLIQGARGISFVLHGTPRQWCDSRRPWIRKEKDKLVHLLESESQRSGGKLQVFEKFYFADRPPDLQMHFEVIDKLDLSQQL</sequence>
<dbReference type="PANTHER" id="PTHR31296:SF1">
    <property type="entry name" value="MITOCHONDRIAL PROTEIN C2ORF69"/>
    <property type="match status" value="1"/>
</dbReference>
<evidence type="ECO:0000256" key="1">
    <source>
        <dbReference type="SAM" id="MobiDB-lite"/>
    </source>
</evidence>
<accession>A0AAD4ZGJ4</accession>
<reference evidence="2 3" key="1">
    <citation type="journal article" date="2022" name="G3 (Bethesda)">
        <title>Whole-genome sequence and methylome profiling of the almond [Prunus dulcis (Mill.) D.A. Webb] cultivar 'Nonpareil'.</title>
        <authorList>
            <person name="D'Amico-Willman K.M."/>
            <person name="Ouma W.Z."/>
            <person name="Meulia T."/>
            <person name="Sideli G.M."/>
            <person name="Gradziel T.M."/>
            <person name="Fresnedo-Ramirez J."/>
        </authorList>
    </citation>
    <scope>NUCLEOTIDE SEQUENCE [LARGE SCALE GENOMIC DNA]</scope>
    <source>
        <strain evidence="2">Clone GOH B32 T37-40</strain>
    </source>
</reference>
<name>A0AAD4ZGJ4_PRUDU</name>
<protein>
    <submittedName>
        <fullName evidence="2">Uncharacterized protein</fullName>
    </submittedName>
</protein>
<feature type="compositionally biased region" description="Basic and acidic residues" evidence="1">
    <location>
        <begin position="1"/>
        <end position="12"/>
    </location>
</feature>
<dbReference type="GO" id="GO:0005739">
    <property type="term" value="C:mitochondrion"/>
    <property type="evidence" value="ECO:0007669"/>
    <property type="project" value="TreeGrafter"/>
</dbReference>
<feature type="region of interest" description="Disordered" evidence="1">
    <location>
        <begin position="1"/>
        <end position="26"/>
    </location>
</feature>
<evidence type="ECO:0000313" key="3">
    <source>
        <dbReference type="Proteomes" id="UP001054821"/>
    </source>
</evidence>
<organism evidence="2 3">
    <name type="scientific">Prunus dulcis</name>
    <name type="common">Almond</name>
    <name type="synonym">Amygdalus dulcis</name>
    <dbReference type="NCBI Taxonomy" id="3755"/>
    <lineage>
        <taxon>Eukaryota</taxon>
        <taxon>Viridiplantae</taxon>
        <taxon>Streptophyta</taxon>
        <taxon>Embryophyta</taxon>
        <taxon>Tracheophyta</taxon>
        <taxon>Spermatophyta</taxon>
        <taxon>Magnoliopsida</taxon>
        <taxon>eudicotyledons</taxon>
        <taxon>Gunneridae</taxon>
        <taxon>Pentapetalae</taxon>
        <taxon>rosids</taxon>
        <taxon>fabids</taxon>
        <taxon>Rosales</taxon>
        <taxon>Rosaceae</taxon>
        <taxon>Amygdaloideae</taxon>
        <taxon>Amygdaleae</taxon>
        <taxon>Prunus</taxon>
    </lineage>
</organism>